<dbReference type="EMBL" id="VCIW01000003">
    <property type="protein sequence ID" value="TLS53194.1"/>
    <property type="molecule type" value="Genomic_DNA"/>
</dbReference>
<sequence length="215" mass="25234">MERTYIDLASNPIASPTKIKILEAAIELFSKRGFSGASVRDITNEVGIKESSLYKHFKNKDEILETIFAFFRKEADKILPPMEHLDFIAEKMNLVEFLERGMQNFKRHLDDEINQKIWRIMYIELFRHPMAKDIYRNGIVKRTVDCLEVVFAKMIERGKMVTRDPKRLAIEYQYPLYPIIVEYNLLMSEGKSTEEIDAQVIEHIRYFADQCGVTS</sequence>
<keyword evidence="3" id="KW-0804">Transcription</keyword>
<proteinExistence type="predicted"/>
<feature type="DNA-binding region" description="H-T-H motif" evidence="4">
    <location>
        <begin position="38"/>
        <end position="57"/>
    </location>
</feature>
<keyword evidence="1" id="KW-0805">Transcription regulation</keyword>
<accession>A0A5R9GIE4</accession>
<dbReference type="InterPro" id="IPR009057">
    <property type="entry name" value="Homeodomain-like_sf"/>
</dbReference>
<dbReference type="Gene3D" id="1.10.357.10">
    <property type="entry name" value="Tetracycline Repressor, domain 2"/>
    <property type="match status" value="1"/>
</dbReference>
<evidence type="ECO:0000256" key="4">
    <source>
        <dbReference type="PROSITE-ProRule" id="PRU00335"/>
    </source>
</evidence>
<comment type="caution">
    <text evidence="6">The sequence shown here is derived from an EMBL/GenBank/DDBJ whole genome shotgun (WGS) entry which is preliminary data.</text>
</comment>
<keyword evidence="7" id="KW-1185">Reference proteome</keyword>
<dbReference type="SUPFAM" id="SSF46689">
    <property type="entry name" value="Homeodomain-like"/>
    <property type="match status" value="1"/>
</dbReference>
<dbReference type="PRINTS" id="PR00455">
    <property type="entry name" value="HTHTETR"/>
</dbReference>
<dbReference type="PROSITE" id="PS50977">
    <property type="entry name" value="HTH_TETR_2"/>
    <property type="match status" value="1"/>
</dbReference>
<dbReference type="Pfam" id="PF00440">
    <property type="entry name" value="TetR_N"/>
    <property type="match status" value="1"/>
</dbReference>
<dbReference type="InterPro" id="IPR050109">
    <property type="entry name" value="HTH-type_TetR-like_transc_reg"/>
</dbReference>
<evidence type="ECO:0000256" key="3">
    <source>
        <dbReference type="ARBA" id="ARBA00023163"/>
    </source>
</evidence>
<dbReference type="InterPro" id="IPR001647">
    <property type="entry name" value="HTH_TetR"/>
</dbReference>
<dbReference type="AlphaFoldDB" id="A0A5R9GIE4"/>
<evidence type="ECO:0000256" key="2">
    <source>
        <dbReference type="ARBA" id="ARBA00023125"/>
    </source>
</evidence>
<dbReference type="OrthoDB" id="509229at2"/>
<reference evidence="6 7" key="1">
    <citation type="submission" date="2019-05" db="EMBL/GenBank/DDBJ databases">
        <authorList>
            <person name="Narsing Rao M.P."/>
            <person name="Li W.J."/>
        </authorList>
    </citation>
    <scope>NUCLEOTIDE SEQUENCE [LARGE SCALE GENOMIC DNA]</scope>
    <source>
        <strain evidence="6 7">SYSU_K30003</strain>
    </source>
</reference>
<feature type="domain" description="HTH tetR-type" evidence="5">
    <location>
        <begin position="15"/>
        <end position="75"/>
    </location>
</feature>
<evidence type="ECO:0000256" key="1">
    <source>
        <dbReference type="ARBA" id="ARBA00023015"/>
    </source>
</evidence>
<dbReference type="RefSeq" id="WP_138193435.1">
    <property type="nucleotide sequence ID" value="NZ_VCIW01000003.1"/>
</dbReference>
<evidence type="ECO:0000259" key="5">
    <source>
        <dbReference type="PROSITE" id="PS50977"/>
    </source>
</evidence>
<dbReference type="GO" id="GO:0000976">
    <property type="term" value="F:transcription cis-regulatory region binding"/>
    <property type="evidence" value="ECO:0007669"/>
    <property type="project" value="TreeGrafter"/>
</dbReference>
<protein>
    <submittedName>
        <fullName evidence="6">TetR/AcrR family transcriptional regulator</fullName>
    </submittedName>
</protein>
<keyword evidence="2 4" id="KW-0238">DNA-binding</keyword>
<dbReference type="PANTHER" id="PTHR30055:SF238">
    <property type="entry name" value="MYCOFACTOCIN BIOSYNTHESIS TRANSCRIPTIONAL REGULATOR MFTR-RELATED"/>
    <property type="match status" value="1"/>
</dbReference>
<evidence type="ECO:0000313" key="7">
    <source>
        <dbReference type="Proteomes" id="UP000309676"/>
    </source>
</evidence>
<dbReference type="GO" id="GO:0003700">
    <property type="term" value="F:DNA-binding transcription factor activity"/>
    <property type="evidence" value="ECO:0007669"/>
    <property type="project" value="TreeGrafter"/>
</dbReference>
<evidence type="ECO:0000313" key="6">
    <source>
        <dbReference type="EMBL" id="TLS53194.1"/>
    </source>
</evidence>
<gene>
    <name evidence="6" type="ORF">FE782_07475</name>
</gene>
<dbReference type="PANTHER" id="PTHR30055">
    <property type="entry name" value="HTH-TYPE TRANSCRIPTIONAL REGULATOR RUTR"/>
    <property type="match status" value="1"/>
</dbReference>
<organism evidence="6 7">
    <name type="scientific">Paenibacillus antri</name>
    <dbReference type="NCBI Taxonomy" id="2582848"/>
    <lineage>
        <taxon>Bacteria</taxon>
        <taxon>Bacillati</taxon>
        <taxon>Bacillota</taxon>
        <taxon>Bacilli</taxon>
        <taxon>Bacillales</taxon>
        <taxon>Paenibacillaceae</taxon>
        <taxon>Paenibacillus</taxon>
    </lineage>
</organism>
<dbReference type="Proteomes" id="UP000309676">
    <property type="component" value="Unassembled WGS sequence"/>
</dbReference>
<name>A0A5R9GIE4_9BACL</name>